<evidence type="ECO:0000259" key="7">
    <source>
        <dbReference type="PROSITE" id="PS50850"/>
    </source>
</evidence>
<dbReference type="PROSITE" id="PS50850">
    <property type="entry name" value="MFS"/>
    <property type="match status" value="1"/>
</dbReference>
<evidence type="ECO:0000256" key="2">
    <source>
        <dbReference type="ARBA" id="ARBA00022448"/>
    </source>
</evidence>
<keyword evidence="9" id="KW-1185">Reference proteome</keyword>
<keyword evidence="5 6" id="KW-0472">Membrane</keyword>
<evidence type="ECO:0000313" key="9">
    <source>
        <dbReference type="Proteomes" id="UP000799441"/>
    </source>
</evidence>
<evidence type="ECO:0000256" key="6">
    <source>
        <dbReference type="SAM" id="Phobius"/>
    </source>
</evidence>
<comment type="subcellular location">
    <subcellularLocation>
        <location evidence="1">Endomembrane system</location>
        <topology evidence="1">Multi-pass membrane protein</topology>
    </subcellularLocation>
</comment>
<dbReference type="PANTHER" id="PTHR23501">
    <property type="entry name" value="MAJOR FACILITATOR SUPERFAMILY"/>
    <property type="match status" value="1"/>
</dbReference>
<keyword evidence="3 6" id="KW-0812">Transmembrane</keyword>
<feature type="transmembrane region" description="Helical" evidence="6">
    <location>
        <begin position="117"/>
        <end position="137"/>
    </location>
</feature>
<feature type="transmembrane region" description="Helical" evidence="6">
    <location>
        <begin position="347"/>
        <end position="369"/>
    </location>
</feature>
<dbReference type="InterPro" id="IPR036259">
    <property type="entry name" value="MFS_trans_sf"/>
</dbReference>
<dbReference type="SUPFAM" id="SSF103473">
    <property type="entry name" value="MFS general substrate transporter"/>
    <property type="match status" value="1"/>
</dbReference>
<feature type="transmembrane region" description="Helical" evidence="6">
    <location>
        <begin position="270"/>
        <end position="292"/>
    </location>
</feature>
<feature type="transmembrane region" description="Helical" evidence="6">
    <location>
        <begin position="143"/>
        <end position="163"/>
    </location>
</feature>
<keyword evidence="4 6" id="KW-1133">Transmembrane helix</keyword>
<feature type="transmembrane region" description="Helical" evidence="6">
    <location>
        <begin position="410"/>
        <end position="432"/>
    </location>
</feature>
<feature type="transmembrane region" description="Helical" evidence="6">
    <location>
        <begin position="513"/>
        <end position="534"/>
    </location>
</feature>
<dbReference type="GO" id="GO:0000329">
    <property type="term" value="C:fungal-type vacuole membrane"/>
    <property type="evidence" value="ECO:0007669"/>
    <property type="project" value="TreeGrafter"/>
</dbReference>
<protein>
    <submittedName>
        <fullName evidence="8">MFS general substrate transporter</fullName>
    </submittedName>
</protein>
<evidence type="ECO:0000256" key="3">
    <source>
        <dbReference type="ARBA" id="ARBA00022692"/>
    </source>
</evidence>
<dbReference type="InterPro" id="IPR020846">
    <property type="entry name" value="MFS_dom"/>
</dbReference>
<dbReference type="PANTHER" id="PTHR23501:SF191">
    <property type="entry name" value="VACUOLAR BASIC AMINO ACID TRANSPORTER 4"/>
    <property type="match status" value="1"/>
</dbReference>
<keyword evidence="2" id="KW-0813">Transport</keyword>
<feature type="transmembrane region" description="Helical" evidence="6">
    <location>
        <begin position="444"/>
        <end position="462"/>
    </location>
</feature>
<dbReference type="InterPro" id="IPR011701">
    <property type="entry name" value="MFS"/>
</dbReference>
<feature type="transmembrane region" description="Helical" evidence="6">
    <location>
        <begin position="376"/>
        <end position="398"/>
    </location>
</feature>
<sequence length="549" mass="58110">MTDHQDPTERSPLLAEQIKPVVEDDVGEAGSSGRGEGSHAETVEYSTRYLIAVLSSVWFGCFLAALDSTIIATLSAPISSSFESLSLLSWLASAYFIANAAFQPLSGRLTDLTSRKFGLIISNIFFAAGNLICGLAGSAKVMVLGRVVAGIGGGGLPAIASFVASDMIPPRRRGVWQGLSNIFYALGAGVGGVLGGWINDTWGWRAAFLVQVPLTVVSGILVVIFVKKPAKKNPTAKNNKKIDYLGAITLTFCIVLLLAGLNTGGNQLPWLHPLIVTSLALAVVAFGAFVYIESHLAASPVIPVKLLLDRTTMSACLTNWFTSMAVFALLFYAPLFFQTQGSSATSAGVRLIPQSIGAAVGSLSSGIIMKRTGKHYWLSLGNMLVLVVCAAGFCFLKLNTTSWPIMIDFFFLGISYGVMLTVTLAVLVAAVPFTEQAAITSASYAFRSTGSTIGITIASVTFQNTLKAALWNNFGSRPDAADVIGEIRDRGVEYLDHLPSHWRIGVLDAYNDAFVAVFAVVAGLSVLAAVVNAFSREVELGEEIAIGGE</sequence>
<feature type="transmembrane region" description="Helical" evidence="6">
    <location>
        <begin position="49"/>
        <end position="75"/>
    </location>
</feature>
<proteinExistence type="predicted"/>
<feature type="domain" description="Major facilitator superfamily (MFS) profile" evidence="7">
    <location>
        <begin position="53"/>
        <end position="540"/>
    </location>
</feature>
<dbReference type="EMBL" id="MU003774">
    <property type="protein sequence ID" value="KAF2723811.1"/>
    <property type="molecule type" value="Genomic_DNA"/>
</dbReference>
<dbReference type="GO" id="GO:0015174">
    <property type="term" value="F:basic amino acid transmembrane transporter activity"/>
    <property type="evidence" value="ECO:0007669"/>
    <property type="project" value="TreeGrafter"/>
</dbReference>
<gene>
    <name evidence="8" type="ORF">K431DRAFT_242017</name>
</gene>
<evidence type="ECO:0000256" key="1">
    <source>
        <dbReference type="ARBA" id="ARBA00004127"/>
    </source>
</evidence>
<organism evidence="8 9">
    <name type="scientific">Polychaeton citri CBS 116435</name>
    <dbReference type="NCBI Taxonomy" id="1314669"/>
    <lineage>
        <taxon>Eukaryota</taxon>
        <taxon>Fungi</taxon>
        <taxon>Dikarya</taxon>
        <taxon>Ascomycota</taxon>
        <taxon>Pezizomycotina</taxon>
        <taxon>Dothideomycetes</taxon>
        <taxon>Dothideomycetidae</taxon>
        <taxon>Capnodiales</taxon>
        <taxon>Capnodiaceae</taxon>
        <taxon>Polychaeton</taxon>
    </lineage>
</organism>
<evidence type="ECO:0000256" key="5">
    <source>
        <dbReference type="ARBA" id="ARBA00023136"/>
    </source>
</evidence>
<feature type="transmembrane region" description="Helical" evidence="6">
    <location>
        <begin position="175"/>
        <end position="198"/>
    </location>
</feature>
<dbReference type="OrthoDB" id="3437016at2759"/>
<feature type="transmembrane region" description="Helical" evidence="6">
    <location>
        <begin position="244"/>
        <end position="264"/>
    </location>
</feature>
<dbReference type="Proteomes" id="UP000799441">
    <property type="component" value="Unassembled WGS sequence"/>
</dbReference>
<name>A0A9P4USM1_9PEZI</name>
<reference evidence="8" key="1">
    <citation type="journal article" date="2020" name="Stud. Mycol.">
        <title>101 Dothideomycetes genomes: a test case for predicting lifestyles and emergence of pathogens.</title>
        <authorList>
            <person name="Haridas S."/>
            <person name="Albert R."/>
            <person name="Binder M."/>
            <person name="Bloem J."/>
            <person name="Labutti K."/>
            <person name="Salamov A."/>
            <person name="Andreopoulos B."/>
            <person name="Baker S."/>
            <person name="Barry K."/>
            <person name="Bills G."/>
            <person name="Bluhm B."/>
            <person name="Cannon C."/>
            <person name="Castanera R."/>
            <person name="Culley D."/>
            <person name="Daum C."/>
            <person name="Ezra D."/>
            <person name="Gonzalez J."/>
            <person name="Henrissat B."/>
            <person name="Kuo A."/>
            <person name="Liang C."/>
            <person name="Lipzen A."/>
            <person name="Lutzoni F."/>
            <person name="Magnuson J."/>
            <person name="Mondo S."/>
            <person name="Nolan M."/>
            <person name="Ohm R."/>
            <person name="Pangilinan J."/>
            <person name="Park H.-J."/>
            <person name="Ramirez L."/>
            <person name="Alfaro M."/>
            <person name="Sun H."/>
            <person name="Tritt A."/>
            <person name="Yoshinaga Y."/>
            <person name="Zwiers L.-H."/>
            <person name="Turgeon B."/>
            <person name="Goodwin S."/>
            <person name="Spatafora J."/>
            <person name="Crous P."/>
            <person name="Grigoriev I."/>
        </authorList>
    </citation>
    <scope>NUCLEOTIDE SEQUENCE</scope>
    <source>
        <strain evidence="8">CBS 116435</strain>
    </source>
</reference>
<accession>A0A9P4USM1</accession>
<feature type="transmembrane region" description="Helical" evidence="6">
    <location>
        <begin position="87"/>
        <end position="105"/>
    </location>
</feature>
<feature type="transmembrane region" description="Helical" evidence="6">
    <location>
        <begin position="313"/>
        <end position="335"/>
    </location>
</feature>
<evidence type="ECO:0000313" key="8">
    <source>
        <dbReference type="EMBL" id="KAF2723811.1"/>
    </source>
</evidence>
<comment type="caution">
    <text evidence="8">The sequence shown here is derived from an EMBL/GenBank/DDBJ whole genome shotgun (WGS) entry which is preliminary data.</text>
</comment>
<dbReference type="Gene3D" id="1.20.1250.20">
    <property type="entry name" value="MFS general substrate transporter like domains"/>
    <property type="match status" value="1"/>
</dbReference>
<dbReference type="AlphaFoldDB" id="A0A9P4USM1"/>
<feature type="transmembrane region" description="Helical" evidence="6">
    <location>
        <begin position="204"/>
        <end position="224"/>
    </location>
</feature>
<dbReference type="GO" id="GO:0012505">
    <property type="term" value="C:endomembrane system"/>
    <property type="evidence" value="ECO:0007669"/>
    <property type="project" value="UniProtKB-SubCell"/>
</dbReference>
<evidence type="ECO:0000256" key="4">
    <source>
        <dbReference type="ARBA" id="ARBA00022989"/>
    </source>
</evidence>
<dbReference type="Pfam" id="PF07690">
    <property type="entry name" value="MFS_1"/>
    <property type="match status" value="1"/>
</dbReference>